<reference evidence="1 2" key="1">
    <citation type="submission" date="2019-07" db="EMBL/GenBank/DDBJ databases">
        <authorList>
            <person name="Kim J.K."/>
            <person name="Cheong H.-M."/>
            <person name="Choi Y."/>
            <person name="Hwang K.J."/>
            <person name="Lee S."/>
            <person name="Choi C."/>
        </authorList>
    </citation>
    <scope>NUCLEOTIDE SEQUENCE [LARGE SCALE GENOMIC DNA]</scope>
    <source>
        <strain evidence="1 2">KS 22</strain>
    </source>
</reference>
<dbReference type="AlphaFoldDB" id="A0A7G5BU47"/>
<dbReference type="KEGG" id="cchl:FPL14_04135"/>
<protein>
    <submittedName>
        <fullName evidence="1">Uncharacterized protein</fullName>
    </submittedName>
</protein>
<evidence type="ECO:0000313" key="1">
    <source>
        <dbReference type="EMBL" id="QMV40481.1"/>
    </source>
</evidence>
<sequence length="62" mass="7319">MDYRASMERNEIVSDLNAISRDLEQVAEELRRIKGVGAEYCAEQLIQISQKYNKVRQNLYRL</sequence>
<gene>
    <name evidence="1" type="ORF">FPL14_04135</name>
</gene>
<dbReference type="EMBL" id="CP041969">
    <property type="protein sequence ID" value="QMV40481.1"/>
    <property type="molecule type" value="Genomic_DNA"/>
</dbReference>
<proteinExistence type="predicted"/>
<dbReference type="Proteomes" id="UP000515679">
    <property type="component" value="Chromosome"/>
</dbReference>
<organism evidence="1 2">
    <name type="scientific">Cohnella cholangitidis</name>
    <dbReference type="NCBI Taxonomy" id="2598458"/>
    <lineage>
        <taxon>Bacteria</taxon>
        <taxon>Bacillati</taxon>
        <taxon>Bacillota</taxon>
        <taxon>Bacilli</taxon>
        <taxon>Bacillales</taxon>
        <taxon>Paenibacillaceae</taxon>
        <taxon>Cohnella</taxon>
    </lineage>
</organism>
<keyword evidence="2" id="KW-1185">Reference proteome</keyword>
<dbReference type="RefSeq" id="WP_182301830.1">
    <property type="nucleotide sequence ID" value="NZ_CP041969.1"/>
</dbReference>
<evidence type="ECO:0000313" key="2">
    <source>
        <dbReference type="Proteomes" id="UP000515679"/>
    </source>
</evidence>
<name>A0A7G5BU47_9BACL</name>
<accession>A0A7G5BU47</accession>